<gene>
    <name evidence="2" type="ORF">Mgra_00003424</name>
</gene>
<organism evidence="2 3">
    <name type="scientific">Meloidogyne graminicola</name>
    <dbReference type="NCBI Taxonomy" id="189291"/>
    <lineage>
        <taxon>Eukaryota</taxon>
        <taxon>Metazoa</taxon>
        <taxon>Ecdysozoa</taxon>
        <taxon>Nematoda</taxon>
        <taxon>Chromadorea</taxon>
        <taxon>Rhabditida</taxon>
        <taxon>Tylenchina</taxon>
        <taxon>Tylenchomorpha</taxon>
        <taxon>Tylenchoidea</taxon>
        <taxon>Meloidogynidae</taxon>
        <taxon>Meloidogyninae</taxon>
        <taxon>Meloidogyne</taxon>
    </lineage>
</organism>
<evidence type="ECO:0008006" key="4">
    <source>
        <dbReference type="Google" id="ProtNLM"/>
    </source>
</evidence>
<evidence type="ECO:0000256" key="1">
    <source>
        <dbReference type="SAM" id="SignalP"/>
    </source>
</evidence>
<dbReference type="EMBL" id="JABEBT010000023">
    <property type="protein sequence ID" value="KAF7637035.1"/>
    <property type="molecule type" value="Genomic_DNA"/>
</dbReference>
<feature type="signal peptide" evidence="1">
    <location>
        <begin position="1"/>
        <end position="16"/>
    </location>
</feature>
<comment type="caution">
    <text evidence="2">The sequence shown here is derived from an EMBL/GenBank/DDBJ whole genome shotgun (WGS) entry which is preliminary data.</text>
</comment>
<evidence type="ECO:0000313" key="3">
    <source>
        <dbReference type="Proteomes" id="UP000605970"/>
    </source>
</evidence>
<proteinExistence type="predicted"/>
<keyword evidence="3" id="KW-1185">Reference proteome</keyword>
<name>A0A8S9ZU45_9BILA</name>
<sequence length="262" mass="30396">MNILILFFIQFIICFGVQVPLLPDPAQLPPMQNIDTQNIPALNNIINTILNRFSYLSLPNEPYEKIFKLNCPKNEPIVAQYEWLDQIRGILNENLNLIKEELEAPYLQLALNNLQYHQNNTDRNVLLQNNPNLLGLWNKNICLQNLIISSMNFITDIVKLRTSQNELQNKNQVSKNDLKALEESWNQIFNQFYMKINELLDLFKNKGFLRNTNIKEQVNSDLGFLFVNEKNSLKKFIKLFQNKRGGGRGESSSYGGYGRGNK</sequence>
<feature type="chain" id="PRO_5035852546" description="Secreted protein" evidence="1">
    <location>
        <begin position="17"/>
        <end position="262"/>
    </location>
</feature>
<keyword evidence="1" id="KW-0732">Signal</keyword>
<accession>A0A8S9ZU45</accession>
<dbReference type="Proteomes" id="UP000605970">
    <property type="component" value="Unassembled WGS sequence"/>
</dbReference>
<evidence type="ECO:0000313" key="2">
    <source>
        <dbReference type="EMBL" id="KAF7637035.1"/>
    </source>
</evidence>
<protein>
    <recommendedName>
        <fullName evidence="4">Secreted protein</fullName>
    </recommendedName>
</protein>
<dbReference type="AlphaFoldDB" id="A0A8S9ZU45"/>
<reference evidence="2" key="1">
    <citation type="journal article" date="2020" name="Ecol. Evol.">
        <title>Genome structure and content of the rice root-knot nematode (Meloidogyne graminicola).</title>
        <authorList>
            <person name="Phan N.T."/>
            <person name="Danchin E.G.J."/>
            <person name="Klopp C."/>
            <person name="Perfus-Barbeoch L."/>
            <person name="Kozlowski D.K."/>
            <person name="Koutsovoulos G.D."/>
            <person name="Lopez-Roques C."/>
            <person name="Bouchez O."/>
            <person name="Zahm M."/>
            <person name="Besnard G."/>
            <person name="Bellafiore S."/>
        </authorList>
    </citation>
    <scope>NUCLEOTIDE SEQUENCE</scope>
    <source>
        <strain evidence="2">VN-18</strain>
    </source>
</reference>